<evidence type="ECO:0000256" key="1">
    <source>
        <dbReference type="ARBA" id="ARBA00001917"/>
    </source>
</evidence>
<organism evidence="3 4">
    <name type="scientific">Zobellella denitrificans</name>
    <dbReference type="NCBI Taxonomy" id="347534"/>
    <lineage>
        <taxon>Bacteria</taxon>
        <taxon>Pseudomonadati</taxon>
        <taxon>Pseudomonadota</taxon>
        <taxon>Gammaproteobacteria</taxon>
        <taxon>Aeromonadales</taxon>
        <taxon>Aeromonadaceae</taxon>
        <taxon>Zobellella</taxon>
    </lineage>
</organism>
<evidence type="ECO:0000313" key="3">
    <source>
        <dbReference type="EMBL" id="ATG75525.1"/>
    </source>
</evidence>
<keyword evidence="2" id="KW-0285">Flavoprotein</keyword>
<dbReference type="InterPro" id="IPR005025">
    <property type="entry name" value="FMN_Rdtase-like_dom"/>
</dbReference>
<name>A0A231MYD6_9GAMM</name>
<dbReference type="Gene3D" id="3.40.50.360">
    <property type="match status" value="1"/>
</dbReference>
<dbReference type="PANTHER" id="PTHR30543:SF21">
    <property type="entry name" value="NAD(P)H-DEPENDENT FMN REDUCTASE LOT6"/>
    <property type="match status" value="1"/>
</dbReference>
<reference evidence="4" key="1">
    <citation type="submission" date="2015-09" db="EMBL/GenBank/DDBJ databases">
        <authorList>
            <person name="Shao Z."/>
            <person name="Wang L."/>
        </authorList>
    </citation>
    <scope>NUCLEOTIDE SEQUENCE [LARGE SCALE GENOMIC DNA]</scope>
    <source>
        <strain evidence="4">F13-1</strain>
    </source>
</reference>
<dbReference type="SUPFAM" id="SSF52218">
    <property type="entry name" value="Flavoproteins"/>
    <property type="match status" value="1"/>
</dbReference>
<dbReference type="OrthoDB" id="9812295at2"/>
<dbReference type="InterPro" id="IPR029039">
    <property type="entry name" value="Flavoprotein-like_sf"/>
</dbReference>
<dbReference type="GO" id="GO:0005829">
    <property type="term" value="C:cytosol"/>
    <property type="evidence" value="ECO:0007669"/>
    <property type="project" value="TreeGrafter"/>
</dbReference>
<accession>A0A231MYD6</accession>
<comment type="cofactor">
    <cofactor evidence="1">
        <name>FMN</name>
        <dbReference type="ChEBI" id="CHEBI:58210"/>
    </cofactor>
</comment>
<dbReference type="RefSeq" id="WP_094040356.1">
    <property type="nucleotide sequence ID" value="NZ_CP012621.1"/>
</dbReference>
<dbReference type="Proteomes" id="UP000217763">
    <property type="component" value="Chromosome"/>
</dbReference>
<dbReference type="GO" id="GO:0010181">
    <property type="term" value="F:FMN binding"/>
    <property type="evidence" value="ECO:0007669"/>
    <property type="project" value="TreeGrafter"/>
</dbReference>
<dbReference type="KEGG" id="zdf:AN401_18115"/>
<evidence type="ECO:0000256" key="2">
    <source>
        <dbReference type="ARBA" id="ARBA00022643"/>
    </source>
</evidence>
<dbReference type="InterPro" id="IPR050712">
    <property type="entry name" value="NAD(P)H-dep_reductase"/>
</dbReference>
<dbReference type="Pfam" id="PF03358">
    <property type="entry name" value="FMN_red"/>
    <property type="match status" value="1"/>
</dbReference>
<dbReference type="AlphaFoldDB" id="A0A231MYD6"/>
<proteinExistence type="predicted"/>
<sequence>MSIKIVTLCGSVRPGNYTAMALELVHDEFRKMPGVELIPLRLDGLELPLPGLPAKNPDAIAQFQETVASATGVLLASPEYHGGISSPMKLAIDNLGFPSKLAGKPVSLLGVAAGTIGAIKSTEQLRAICAHIGAVPLPLAVSVANVQQVFDAEGHCLDAGTEKYIRRAARNLIDYINDAVCPKVSLEAILRGQVEED</sequence>
<keyword evidence="4" id="KW-1185">Reference proteome</keyword>
<dbReference type="GO" id="GO:0016491">
    <property type="term" value="F:oxidoreductase activity"/>
    <property type="evidence" value="ECO:0007669"/>
    <property type="project" value="InterPro"/>
</dbReference>
<evidence type="ECO:0000313" key="4">
    <source>
        <dbReference type="Proteomes" id="UP000217763"/>
    </source>
</evidence>
<dbReference type="EMBL" id="CP012621">
    <property type="protein sequence ID" value="ATG75525.1"/>
    <property type="molecule type" value="Genomic_DNA"/>
</dbReference>
<gene>
    <name evidence="3" type="ORF">AN401_18115</name>
</gene>
<protein>
    <submittedName>
        <fullName evidence="3">NADPH-dependent FMN reductase</fullName>
    </submittedName>
</protein>
<keyword evidence="2" id="KW-0288">FMN</keyword>
<dbReference type="PANTHER" id="PTHR30543">
    <property type="entry name" value="CHROMATE REDUCTASE"/>
    <property type="match status" value="1"/>
</dbReference>